<reference evidence="2" key="2">
    <citation type="submission" date="2018-03" db="EMBL/GenBank/DDBJ databases">
        <title>The Triticum urartu genome reveals the dynamic nature of wheat genome evolution.</title>
        <authorList>
            <person name="Ling H."/>
            <person name="Ma B."/>
            <person name="Shi X."/>
            <person name="Liu H."/>
            <person name="Dong L."/>
            <person name="Sun H."/>
            <person name="Cao Y."/>
            <person name="Gao Q."/>
            <person name="Zheng S."/>
            <person name="Li Y."/>
            <person name="Yu Y."/>
            <person name="Du H."/>
            <person name="Qi M."/>
            <person name="Li Y."/>
            <person name="Yu H."/>
            <person name="Cui Y."/>
            <person name="Wang N."/>
            <person name="Chen C."/>
            <person name="Wu H."/>
            <person name="Zhao Y."/>
            <person name="Zhang J."/>
            <person name="Li Y."/>
            <person name="Zhou W."/>
            <person name="Zhang B."/>
            <person name="Hu W."/>
            <person name="Eijk M."/>
            <person name="Tang J."/>
            <person name="Witsenboer H."/>
            <person name="Zhao S."/>
            <person name="Li Z."/>
            <person name="Zhang A."/>
            <person name="Wang D."/>
            <person name="Liang C."/>
        </authorList>
    </citation>
    <scope>NUCLEOTIDE SEQUENCE [LARGE SCALE GENOMIC DNA]</scope>
    <source>
        <strain evidence="2">cv. G1812</strain>
    </source>
</reference>
<organism evidence="2 3">
    <name type="scientific">Triticum urartu</name>
    <name type="common">Red wild einkorn</name>
    <name type="synonym">Crithodium urartu</name>
    <dbReference type="NCBI Taxonomy" id="4572"/>
    <lineage>
        <taxon>Eukaryota</taxon>
        <taxon>Viridiplantae</taxon>
        <taxon>Streptophyta</taxon>
        <taxon>Embryophyta</taxon>
        <taxon>Tracheophyta</taxon>
        <taxon>Spermatophyta</taxon>
        <taxon>Magnoliopsida</taxon>
        <taxon>Liliopsida</taxon>
        <taxon>Poales</taxon>
        <taxon>Poaceae</taxon>
        <taxon>BOP clade</taxon>
        <taxon>Pooideae</taxon>
        <taxon>Triticodae</taxon>
        <taxon>Triticeae</taxon>
        <taxon>Triticinae</taxon>
        <taxon>Triticum</taxon>
    </lineage>
</organism>
<feature type="coiled-coil region" evidence="1">
    <location>
        <begin position="77"/>
        <end position="146"/>
    </location>
</feature>
<name>A0A8R7V0T2_TRIUA</name>
<protein>
    <submittedName>
        <fullName evidence="2">Uncharacterized protein</fullName>
    </submittedName>
</protein>
<dbReference type="Gramene" id="TuG1812G0700002478.01.T04">
    <property type="protein sequence ID" value="TuG1812G0700002478.01.T04"/>
    <property type="gene ID" value="TuG1812G0700002478.01"/>
</dbReference>
<dbReference type="Proteomes" id="UP000015106">
    <property type="component" value="Chromosome 7"/>
</dbReference>
<evidence type="ECO:0000313" key="2">
    <source>
        <dbReference type="EnsemblPlants" id="TuG1812G0700002478.01.T07"/>
    </source>
</evidence>
<evidence type="ECO:0000256" key="1">
    <source>
        <dbReference type="SAM" id="Coils"/>
    </source>
</evidence>
<reference evidence="2" key="3">
    <citation type="submission" date="2022-06" db="UniProtKB">
        <authorList>
            <consortium name="EnsemblPlants"/>
        </authorList>
    </citation>
    <scope>IDENTIFICATION</scope>
</reference>
<proteinExistence type="predicted"/>
<sequence>MEAEAAALSQLQLQLLALVSELRLTRERERAAREELHASSEVCGPQIRSVLDLLGLSGCSGRDVFLTRFWVGTGWIVQRWKAAEEERRREARELRAELAARDEALQRLESRVKCLENENELLERNEKDLKENIERLLQSREAFMRQYEAGLCLFSAMDHPDEG</sequence>
<evidence type="ECO:0000313" key="3">
    <source>
        <dbReference type="Proteomes" id="UP000015106"/>
    </source>
</evidence>
<keyword evidence="1" id="KW-0175">Coiled coil</keyword>
<dbReference type="Gramene" id="TuG1812G0700002478.01.T07">
    <property type="protein sequence ID" value="TuG1812G0700002478.01.T07"/>
    <property type="gene ID" value="TuG1812G0700002478.01"/>
</dbReference>
<accession>A0A8R7V0T2</accession>
<gene>
    <name evidence="2" type="primary">LOC125522650</name>
</gene>
<reference evidence="3" key="1">
    <citation type="journal article" date="2013" name="Nature">
        <title>Draft genome of the wheat A-genome progenitor Triticum urartu.</title>
        <authorList>
            <person name="Ling H.Q."/>
            <person name="Zhao S."/>
            <person name="Liu D."/>
            <person name="Wang J."/>
            <person name="Sun H."/>
            <person name="Zhang C."/>
            <person name="Fan H."/>
            <person name="Li D."/>
            <person name="Dong L."/>
            <person name="Tao Y."/>
            <person name="Gao C."/>
            <person name="Wu H."/>
            <person name="Li Y."/>
            <person name="Cui Y."/>
            <person name="Guo X."/>
            <person name="Zheng S."/>
            <person name="Wang B."/>
            <person name="Yu K."/>
            <person name="Liang Q."/>
            <person name="Yang W."/>
            <person name="Lou X."/>
            <person name="Chen J."/>
            <person name="Feng M."/>
            <person name="Jian J."/>
            <person name="Zhang X."/>
            <person name="Luo G."/>
            <person name="Jiang Y."/>
            <person name="Liu J."/>
            <person name="Wang Z."/>
            <person name="Sha Y."/>
            <person name="Zhang B."/>
            <person name="Wu H."/>
            <person name="Tang D."/>
            <person name="Shen Q."/>
            <person name="Xue P."/>
            <person name="Zou S."/>
            <person name="Wang X."/>
            <person name="Liu X."/>
            <person name="Wang F."/>
            <person name="Yang Y."/>
            <person name="An X."/>
            <person name="Dong Z."/>
            <person name="Zhang K."/>
            <person name="Zhang X."/>
            <person name="Luo M.C."/>
            <person name="Dvorak J."/>
            <person name="Tong Y."/>
            <person name="Wang J."/>
            <person name="Yang H."/>
            <person name="Li Z."/>
            <person name="Wang D."/>
            <person name="Zhang A."/>
            <person name="Wang J."/>
        </authorList>
    </citation>
    <scope>NUCLEOTIDE SEQUENCE</scope>
    <source>
        <strain evidence="3">cv. G1812</strain>
    </source>
</reference>
<dbReference type="EnsemblPlants" id="TuG1812G0700002478.01.T07">
    <property type="protein sequence ID" value="TuG1812G0700002478.01.T07"/>
    <property type="gene ID" value="TuG1812G0700002478.01"/>
</dbReference>
<dbReference type="AlphaFoldDB" id="A0A8R7V0T2"/>
<dbReference type="EnsemblPlants" id="TuG1812G0700002478.01.T04">
    <property type="protein sequence ID" value="TuG1812G0700002478.01.T04"/>
    <property type="gene ID" value="TuG1812G0700002478.01"/>
</dbReference>
<keyword evidence="3" id="KW-1185">Reference proteome</keyword>